<evidence type="ECO:0000313" key="4">
    <source>
        <dbReference type="Proteomes" id="UP000295388"/>
    </source>
</evidence>
<evidence type="ECO:0000313" key="3">
    <source>
        <dbReference type="EMBL" id="TDO30623.1"/>
    </source>
</evidence>
<dbReference type="NCBIfam" id="TIGR02679">
    <property type="entry name" value="TIGR02679 family protein"/>
    <property type="match status" value="1"/>
</dbReference>
<dbReference type="Proteomes" id="UP000295388">
    <property type="component" value="Unassembled WGS sequence"/>
</dbReference>
<comment type="caution">
    <text evidence="3">The sequence shown here is derived from an EMBL/GenBank/DDBJ whole genome shotgun (WGS) entry which is preliminary data.</text>
</comment>
<dbReference type="RefSeq" id="WP_202869988.1">
    <property type="nucleotide sequence ID" value="NZ_SNWQ01000036.1"/>
</dbReference>
<keyword evidence="4" id="KW-1185">Reference proteome</keyword>
<name>A0A4R6J5C4_9ACTN</name>
<dbReference type="InterPro" id="IPR013495">
    <property type="entry name" value="CHP02679"/>
</dbReference>
<accession>A0A4R6J5C4</accession>
<feature type="domain" description="DUF2399" evidence="1">
    <location>
        <begin position="260"/>
        <end position="410"/>
    </location>
</feature>
<evidence type="ECO:0000259" key="1">
    <source>
        <dbReference type="Pfam" id="PF09664"/>
    </source>
</evidence>
<evidence type="ECO:0000259" key="2">
    <source>
        <dbReference type="Pfam" id="PF11796"/>
    </source>
</evidence>
<reference evidence="3 4" key="1">
    <citation type="submission" date="2019-03" db="EMBL/GenBank/DDBJ databases">
        <title>Genomic Encyclopedia of Type Strains, Phase III (KMG-III): the genomes of soil and plant-associated and newly described type strains.</title>
        <authorList>
            <person name="Whitman W."/>
        </authorList>
    </citation>
    <scope>NUCLEOTIDE SEQUENCE [LARGE SCALE GENOMIC DNA]</scope>
    <source>
        <strain evidence="3 4">VKM Ac-2527</strain>
    </source>
</reference>
<organism evidence="3 4">
    <name type="scientific">Kribbella caucasensis</name>
    <dbReference type="NCBI Taxonomy" id="2512215"/>
    <lineage>
        <taxon>Bacteria</taxon>
        <taxon>Bacillati</taxon>
        <taxon>Actinomycetota</taxon>
        <taxon>Actinomycetes</taxon>
        <taxon>Propionibacteriales</taxon>
        <taxon>Kribbellaceae</taxon>
        <taxon>Kribbella</taxon>
    </lineage>
</organism>
<dbReference type="Pfam" id="PF11796">
    <property type="entry name" value="DUF3323"/>
    <property type="match status" value="1"/>
</dbReference>
<protein>
    <submittedName>
        <fullName evidence="3">Uncharacterized protein (TIGR02679 family)</fullName>
    </submittedName>
</protein>
<proteinExistence type="predicted"/>
<dbReference type="EMBL" id="SNWQ01000036">
    <property type="protein sequence ID" value="TDO30623.1"/>
    <property type="molecule type" value="Genomic_DNA"/>
</dbReference>
<dbReference type="Pfam" id="PF09664">
    <property type="entry name" value="DUF2399"/>
    <property type="match status" value="1"/>
</dbReference>
<gene>
    <name evidence="3" type="ORF">EV643_1365</name>
</gene>
<dbReference type="InterPro" id="IPR024465">
    <property type="entry name" value="DUF2399"/>
</dbReference>
<dbReference type="AlphaFoldDB" id="A0A4R6J5C4"/>
<sequence>MIDRARLTRLLGGEDLAWLVARVRKRMERGQSLDTAVTLSDATSFQRAAVQRLLGRPPVPGRALTVSLPAVDRVLRDSGASPAGLEGAIIALTGELVDRQSAAAELEQSWRVAFDPLREAVGQAPELAEWLAGLGSSGLARRLAGTPSTAGPLLADLAAVIRELPAGGEPLGRFAARLTGRAHALDDGEPLATLVLSAARALSGLGPGSGAEWRREVWASVGILRDELSASVLTLGLPGNPESATGRALGALRDGGQPAVLTLRQVVRDEIRVKTPYVFVCENPVVVSSAADGLGPDCAPLVCTNGQPSAAVMHLLRRLVADGARLIYHGDFDWGGIRIGNVVFDRLPARPWRFGAEDYQATAQAVSQRIHALSGPPVTASWDPALAQVMKTVGRVIEEEHVVDQLLSDLAQ</sequence>
<dbReference type="InterPro" id="IPR024466">
    <property type="entry name" value="CHP02679_N"/>
</dbReference>
<feature type="domain" description="Conserved hypothetical protein CHP02679 N terminus" evidence="2">
    <location>
        <begin position="35"/>
        <end position="238"/>
    </location>
</feature>